<dbReference type="eggNOG" id="COG0145">
    <property type="taxonomic scope" value="Bacteria"/>
</dbReference>
<evidence type="ECO:0000313" key="6">
    <source>
        <dbReference type="Proteomes" id="UP000245838"/>
    </source>
</evidence>
<dbReference type="KEGG" id="sgl:SG2133"/>
<dbReference type="OrthoDB" id="9768323at2"/>
<dbReference type="AlphaFoldDB" id="Q2NR17"/>
<evidence type="ECO:0000259" key="1">
    <source>
        <dbReference type="Pfam" id="PF01968"/>
    </source>
</evidence>
<dbReference type="STRING" id="343509.SG2133"/>
<name>Q2NR17_SODGM</name>
<keyword evidence="5" id="KW-1185">Reference proteome</keyword>
<dbReference type="InterPro" id="IPR043129">
    <property type="entry name" value="ATPase_NBD"/>
</dbReference>
<dbReference type="PANTHER" id="PTHR11365">
    <property type="entry name" value="5-OXOPROLINASE RELATED"/>
    <property type="match status" value="1"/>
</dbReference>
<dbReference type="GO" id="GO:0016787">
    <property type="term" value="F:hydrolase activity"/>
    <property type="evidence" value="ECO:0007669"/>
    <property type="project" value="InterPro"/>
</dbReference>
<feature type="domain" description="Hydantoinase/oxoprolinase N-terminal" evidence="2">
    <location>
        <begin position="5"/>
        <end position="173"/>
    </location>
</feature>
<gene>
    <name evidence="4" type="primary">apc3_1</name>
    <name evidence="3" type="ordered locus">SG2133</name>
    <name evidence="4" type="ORF">SGGMMB4_05128</name>
</gene>
<dbReference type="HOGENOM" id="CLU_007154_1_1_6"/>
<evidence type="ECO:0000259" key="2">
    <source>
        <dbReference type="Pfam" id="PF05378"/>
    </source>
</evidence>
<organism evidence="3 5">
    <name type="scientific">Sodalis glossinidius (strain morsitans)</name>
    <dbReference type="NCBI Taxonomy" id="343509"/>
    <lineage>
        <taxon>Bacteria</taxon>
        <taxon>Pseudomonadati</taxon>
        <taxon>Pseudomonadota</taxon>
        <taxon>Gammaproteobacteria</taxon>
        <taxon>Enterobacterales</taxon>
        <taxon>Bruguierivoracaceae</taxon>
        <taxon>Sodalis</taxon>
    </lineage>
</organism>
<dbReference type="Pfam" id="PF01968">
    <property type="entry name" value="Hydantoinase_A"/>
    <property type="match status" value="1"/>
</dbReference>
<dbReference type="Pfam" id="PF05378">
    <property type="entry name" value="Hydant_A_N"/>
    <property type="match status" value="1"/>
</dbReference>
<dbReference type="PANTHER" id="PTHR11365:SF10">
    <property type="entry name" value="HYDANTOINASE_OXOPROLINASE"/>
    <property type="match status" value="1"/>
</dbReference>
<proteinExistence type="predicted"/>
<reference evidence="4 6" key="2">
    <citation type="submission" date="2015-05" db="EMBL/GenBank/DDBJ databases">
        <authorList>
            <person name="Goodhead I."/>
        </authorList>
    </citation>
    <scope>NUCLEOTIDE SEQUENCE [LARGE SCALE GENOMIC DNA]</scope>
    <source>
        <strain evidence="4">B4</strain>
        <strain evidence="6">morsitans</strain>
    </source>
</reference>
<dbReference type="InterPro" id="IPR045079">
    <property type="entry name" value="Oxoprolinase-like"/>
</dbReference>
<dbReference type="Gene3D" id="3.30.420.40">
    <property type="match status" value="1"/>
</dbReference>
<dbReference type="Proteomes" id="UP000245838">
    <property type="component" value="Chromosome sggmmb4_Chromosome"/>
</dbReference>
<protein>
    <submittedName>
        <fullName evidence="4">Acetophenone carboxylase gamma subunit</fullName>
    </submittedName>
    <submittedName>
        <fullName evidence="3">Hydantoinase</fullName>
    </submittedName>
</protein>
<dbReference type="Proteomes" id="UP000001932">
    <property type="component" value="Chromosome"/>
</dbReference>
<evidence type="ECO:0000313" key="3">
    <source>
        <dbReference type="EMBL" id="BAE75408.1"/>
    </source>
</evidence>
<dbReference type="EMBL" id="LN854557">
    <property type="protein sequence ID" value="CRL46458.1"/>
    <property type="molecule type" value="Genomic_DNA"/>
</dbReference>
<reference evidence="3 5" key="1">
    <citation type="journal article" date="2006" name="Genome Res.">
        <title>Massive genome erosion and functional adaptations provide insights into the symbiotic lifestyle of Sodalis glossinidius in the tsetse host.</title>
        <authorList>
            <person name="Toh H."/>
            <person name="Weiss B.L."/>
            <person name="Perkin S.A.H."/>
            <person name="Yamashita A."/>
            <person name="Oshima K."/>
            <person name="Hattori M."/>
            <person name="Aksoy S."/>
        </authorList>
    </citation>
    <scope>NUCLEOTIDE SEQUENCE [LARGE SCALE GENOMIC DNA]</scope>
    <source>
        <strain evidence="3">Morsitans</strain>
        <strain evidence="5">morsitans</strain>
    </source>
</reference>
<dbReference type="RefSeq" id="WP_011411945.1">
    <property type="nucleotide sequence ID" value="NC_007712.1"/>
</dbReference>
<dbReference type="SUPFAM" id="SSF53067">
    <property type="entry name" value="Actin-like ATPase domain"/>
    <property type="match status" value="2"/>
</dbReference>
<dbReference type="BioCyc" id="SGLO343509:SGP1_RS19695-MONOMER"/>
<dbReference type="EMBL" id="AP008232">
    <property type="protein sequence ID" value="BAE75408.1"/>
    <property type="molecule type" value="Genomic_DNA"/>
</dbReference>
<feature type="domain" description="Hydantoinase A/oxoprolinase" evidence="1">
    <location>
        <begin position="194"/>
        <end position="362"/>
    </location>
</feature>
<dbReference type="InterPro" id="IPR008040">
    <property type="entry name" value="Hydant_A_N"/>
</dbReference>
<sequence length="520" mass="53999">MSWSLGIDVGGTHTDAVLLDAQQRIIAHSKQPTSADVMQGIDQAIAAVLAQVEVDRGAIRRAMLGTTQCTNAIVEHKGLQPVAHFRLGAPASLAVPPLTDMPADFRARLPVRLFTLAGGYQYNGEKLSALDEQAVRRQLLAVRGQVRAVSVCGIFSPVVAEQEQRVAALAREILGVKTPVSLSSEIGSIGLLERENATVLNAVLSGVVHTLTDGFRQTLARQGIIAELFFGQNDGTLMPLHQAQMFPILTIASGPTNSLRGAARLSNLQEALVVDVGGTTTDVGALCGGFPRQSAMAAEIGGVRTNFRMPDIASIGLGGGSVVTVNADGAISVGPESVGYDLPQRALVFGGDALTVTDIAVARGWADIGDAALVAHLCPAMVTRAAEHYVAMVEKCLARMNTSQNDMPVILVGGGAALLPMHLKGASEVIRPPYAGVANATGVAIAQVSGSVDTIILPGDESLESCLQRAEHQAREAAIAAGALPDTVAVIELDSLPLGYMPANAVRIRARAVGTLAPEG</sequence>
<accession>Q2NR17</accession>
<evidence type="ECO:0000313" key="5">
    <source>
        <dbReference type="Proteomes" id="UP000001932"/>
    </source>
</evidence>
<dbReference type="InterPro" id="IPR002821">
    <property type="entry name" value="Hydantoinase_A"/>
</dbReference>
<evidence type="ECO:0000313" key="4">
    <source>
        <dbReference type="EMBL" id="CRL46458.1"/>
    </source>
</evidence>